<dbReference type="RefSeq" id="WP_068897388.1">
    <property type="nucleotide sequence ID" value="NZ_BDCX01000006.1"/>
</dbReference>
<dbReference type="Proteomes" id="UP000077701">
    <property type="component" value="Unassembled WGS sequence"/>
</dbReference>
<reference evidence="1 2" key="1">
    <citation type="journal article" date="2016" name="Genome Announc.">
        <title>Draft Genome Sequence of Planomonospora sphaerica JCM9374, a Rare Actinomycete.</title>
        <authorList>
            <person name="Dohra H."/>
            <person name="Suzuki T."/>
            <person name="Inoue Y."/>
            <person name="Kodani S."/>
        </authorList>
    </citation>
    <scope>NUCLEOTIDE SEQUENCE [LARGE SCALE GENOMIC DNA]</scope>
    <source>
        <strain evidence="1 2">JCM 9374</strain>
    </source>
</reference>
<protein>
    <submittedName>
        <fullName evidence="1">Uncharacterized protein</fullName>
    </submittedName>
</protein>
<dbReference type="OrthoDB" id="9799296at2"/>
<evidence type="ECO:0000313" key="2">
    <source>
        <dbReference type="Proteomes" id="UP000077701"/>
    </source>
</evidence>
<name>A0A171CWG9_9ACTN</name>
<dbReference type="STRING" id="161355.PS9374_02981"/>
<comment type="caution">
    <text evidence="1">The sequence shown here is derived from an EMBL/GenBank/DDBJ whole genome shotgun (WGS) entry which is preliminary data.</text>
</comment>
<sequence length="67" mass="7323">MGRTAEGDWAVDHEHAVGTARGDFDLLVSYRVKDGVIDRVIFMTLAALSGSRRMSGRARKPSSMSAR</sequence>
<accession>A0A171CWG9</accession>
<keyword evidence="2" id="KW-1185">Reference proteome</keyword>
<evidence type="ECO:0000313" key="1">
    <source>
        <dbReference type="EMBL" id="GAT67328.1"/>
    </source>
</evidence>
<reference evidence="2" key="2">
    <citation type="submission" date="2016-04" db="EMBL/GenBank/DDBJ databases">
        <title>Planomonospora sphaerica JCM9374 whole genome shotgun sequence.</title>
        <authorList>
            <person name="Suzuki T."/>
            <person name="Dohra H."/>
            <person name="Kodani S."/>
        </authorList>
    </citation>
    <scope>NUCLEOTIDE SEQUENCE [LARGE SCALE GENOMIC DNA]</scope>
    <source>
        <strain evidence="2">JCM 9374</strain>
    </source>
</reference>
<organism evidence="1 2">
    <name type="scientific">Planomonospora sphaerica</name>
    <dbReference type="NCBI Taxonomy" id="161355"/>
    <lineage>
        <taxon>Bacteria</taxon>
        <taxon>Bacillati</taxon>
        <taxon>Actinomycetota</taxon>
        <taxon>Actinomycetes</taxon>
        <taxon>Streptosporangiales</taxon>
        <taxon>Streptosporangiaceae</taxon>
        <taxon>Planomonospora</taxon>
    </lineage>
</organism>
<dbReference type="AlphaFoldDB" id="A0A171CWG9"/>
<proteinExistence type="predicted"/>
<dbReference type="Gene3D" id="3.10.450.50">
    <property type="match status" value="1"/>
</dbReference>
<dbReference type="EMBL" id="BDCX01000006">
    <property type="protein sequence ID" value="GAT67328.1"/>
    <property type="molecule type" value="Genomic_DNA"/>
</dbReference>
<gene>
    <name evidence="1" type="ORF">PS9374_02981</name>
</gene>